<evidence type="ECO:0000256" key="10">
    <source>
        <dbReference type="RuleBase" id="RU003357"/>
    </source>
</evidence>
<dbReference type="PANTHER" id="PTHR30069">
    <property type="entry name" value="TONB-DEPENDENT OUTER MEMBRANE RECEPTOR"/>
    <property type="match status" value="1"/>
</dbReference>
<evidence type="ECO:0000256" key="7">
    <source>
        <dbReference type="ARBA" id="ARBA00023136"/>
    </source>
</evidence>
<evidence type="ECO:0000256" key="9">
    <source>
        <dbReference type="ARBA" id="ARBA00023237"/>
    </source>
</evidence>
<dbReference type="InterPro" id="IPR012910">
    <property type="entry name" value="Plug_dom"/>
</dbReference>
<comment type="similarity">
    <text evidence="10">Belongs to the TonB-dependent receptor family.</text>
</comment>
<dbReference type="InterPro" id="IPR037066">
    <property type="entry name" value="Plug_dom_sf"/>
</dbReference>
<dbReference type="Pfam" id="PF13715">
    <property type="entry name" value="CarbopepD_reg_2"/>
    <property type="match status" value="1"/>
</dbReference>
<dbReference type="AlphaFoldDB" id="A0A1I2C5C2"/>
<dbReference type="InterPro" id="IPR039426">
    <property type="entry name" value="TonB-dep_rcpt-like"/>
</dbReference>
<evidence type="ECO:0000256" key="1">
    <source>
        <dbReference type="ARBA" id="ARBA00004571"/>
    </source>
</evidence>
<dbReference type="Pfam" id="PF07715">
    <property type="entry name" value="Plug"/>
    <property type="match status" value="1"/>
</dbReference>
<feature type="domain" description="TonB-dependent receptor-like beta-barrel" evidence="12">
    <location>
        <begin position="462"/>
        <end position="893"/>
    </location>
</feature>
<dbReference type="EMBL" id="FONY01000004">
    <property type="protein sequence ID" value="SFE63013.1"/>
    <property type="molecule type" value="Genomic_DNA"/>
</dbReference>
<accession>A0A1I2C5C2</accession>
<dbReference type="GO" id="GO:0009279">
    <property type="term" value="C:cell outer membrane"/>
    <property type="evidence" value="ECO:0007669"/>
    <property type="project" value="UniProtKB-SubCell"/>
</dbReference>
<dbReference type="Proteomes" id="UP000199513">
    <property type="component" value="Unassembled WGS sequence"/>
</dbReference>
<feature type="domain" description="TonB-dependent receptor plug" evidence="13">
    <location>
        <begin position="267"/>
        <end position="347"/>
    </location>
</feature>
<dbReference type="Gene3D" id="2.60.40.1120">
    <property type="entry name" value="Carboxypeptidase-like, regulatory domain"/>
    <property type="match status" value="1"/>
</dbReference>
<dbReference type="Pfam" id="PF00593">
    <property type="entry name" value="TonB_dep_Rec_b-barrel"/>
    <property type="match status" value="1"/>
</dbReference>
<organism evidence="14 15">
    <name type="scientific">Thermoflexibacter ruber</name>
    <dbReference type="NCBI Taxonomy" id="1003"/>
    <lineage>
        <taxon>Bacteria</taxon>
        <taxon>Pseudomonadati</taxon>
        <taxon>Bacteroidota</taxon>
        <taxon>Cytophagia</taxon>
        <taxon>Cytophagales</taxon>
        <taxon>Thermoflexibacteraceae</taxon>
        <taxon>Thermoflexibacter</taxon>
    </lineage>
</organism>
<dbReference type="STRING" id="1003.SAMN04488541_100472"/>
<dbReference type="SUPFAM" id="SSF56935">
    <property type="entry name" value="Porins"/>
    <property type="match status" value="1"/>
</dbReference>
<keyword evidence="3" id="KW-1134">Transmembrane beta strand</keyword>
<dbReference type="SUPFAM" id="SSF49464">
    <property type="entry name" value="Carboxypeptidase regulatory domain-like"/>
    <property type="match status" value="1"/>
</dbReference>
<comment type="subcellular location">
    <subcellularLocation>
        <location evidence="1">Cell outer membrane</location>
        <topology evidence="1">Multi-pass membrane protein</topology>
    </subcellularLocation>
</comment>
<evidence type="ECO:0000256" key="8">
    <source>
        <dbReference type="ARBA" id="ARBA00023170"/>
    </source>
</evidence>
<dbReference type="InterPro" id="IPR036942">
    <property type="entry name" value="Beta-barrel_TonB_sf"/>
</dbReference>
<dbReference type="Gene3D" id="2.170.130.10">
    <property type="entry name" value="TonB-dependent receptor, plug domain"/>
    <property type="match status" value="1"/>
</dbReference>
<keyword evidence="5 11" id="KW-0732">Signal</keyword>
<evidence type="ECO:0000259" key="13">
    <source>
        <dbReference type="Pfam" id="PF07715"/>
    </source>
</evidence>
<name>A0A1I2C5C2_9BACT</name>
<dbReference type="GO" id="GO:0044718">
    <property type="term" value="P:siderophore transmembrane transport"/>
    <property type="evidence" value="ECO:0007669"/>
    <property type="project" value="TreeGrafter"/>
</dbReference>
<keyword evidence="6 10" id="KW-0798">TonB box</keyword>
<keyword evidence="8 14" id="KW-0675">Receptor</keyword>
<dbReference type="PANTHER" id="PTHR30069:SF29">
    <property type="entry name" value="HEMOGLOBIN AND HEMOGLOBIN-HAPTOGLOBIN-BINDING PROTEIN 1-RELATED"/>
    <property type="match status" value="1"/>
</dbReference>
<keyword evidence="15" id="KW-1185">Reference proteome</keyword>
<dbReference type="RefSeq" id="WP_091539944.1">
    <property type="nucleotide sequence ID" value="NZ_FONY01000004.1"/>
</dbReference>
<dbReference type="InterPro" id="IPR000531">
    <property type="entry name" value="Beta-barrel_TonB"/>
</dbReference>
<evidence type="ECO:0000256" key="6">
    <source>
        <dbReference type="ARBA" id="ARBA00023077"/>
    </source>
</evidence>
<dbReference type="Gene3D" id="2.40.170.20">
    <property type="entry name" value="TonB-dependent receptor, beta-barrel domain"/>
    <property type="match status" value="1"/>
</dbReference>
<dbReference type="GO" id="GO:0015344">
    <property type="term" value="F:siderophore uptake transmembrane transporter activity"/>
    <property type="evidence" value="ECO:0007669"/>
    <property type="project" value="TreeGrafter"/>
</dbReference>
<proteinExistence type="inferred from homology"/>
<evidence type="ECO:0000313" key="14">
    <source>
        <dbReference type="EMBL" id="SFE63013.1"/>
    </source>
</evidence>
<evidence type="ECO:0000313" key="15">
    <source>
        <dbReference type="Proteomes" id="UP000199513"/>
    </source>
</evidence>
<keyword evidence="7 10" id="KW-0472">Membrane</keyword>
<feature type="chain" id="PRO_5011532233" evidence="11">
    <location>
        <begin position="23"/>
        <end position="930"/>
    </location>
</feature>
<protein>
    <submittedName>
        <fullName evidence="14">Outer membrane receptor proteins, mostly Fe transport</fullName>
    </submittedName>
</protein>
<dbReference type="OrthoDB" id="1111684at2"/>
<keyword evidence="9" id="KW-0998">Cell outer membrane</keyword>
<reference evidence="15" key="1">
    <citation type="submission" date="2016-10" db="EMBL/GenBank/DDBJ databases">
        <authorList>
            <person name="Varghese N."/>
            <person name="Submissions S."/>
        </authorList>
    </citation>
    <scope>NUCLEOTIDE SEQUENCE [LARGE SCALE GENOMIC DNA]</scope>
    <source>
        <strain>GEY</strain>
        <strain evidence="15">DSM 9560</strain>
    </source>
</reference>
<evidence type="ECO:0000256" key="5">
    <source>
        <dbReference type="ARBA" id="ARBA00022729"/>
    </source>
</evidence>
<keyword evidence="4" id="KW-0812">Transmembrane</keyword>
<evidence type="ECO:0000256" key="2">
    <source>
        <dbReference type="ARBA" id="ARBA00022448"/>
    </source>
</evidence>
<evidence type="ECO:0000256" key="11">
    <source>
        <dbReference type="SAM" id="SignalP"/>
    </source>
</evidence>
<evidence type="ECO:0000256" key="3">
    <source>
        <dbReference type="ARBA" id="ARBA00022452"/>
    </source>
</evidence>
<dbReference type="InterPro" id="IPR008969">
    <property type="entry name" value="CarboxyPept-like_regulatory"/>
</dbReference>
<feature type="signal peptide" evidence="11">
    <location>
        <begin position="1"/>
        <end position="22"/>
    </location>
</feature>
<evidence type="ECO:0000259" key="12">
    <source>
        <dbReference type="Pfam" id="PF00593"/>
    </source>
</evidence>
<sequence length="930" mass="104703">MKKVIFKGLVLAFFCFQSYIFAQTPAKDSPIIVNRDFMGMTLELILKELAGLYELELDYDPRQLPKGLTSIKIYRNTPLNKVLEDLLAETNVQFFLNSKKITIRPRVVTVSRVGKNNEEKKGNGTDNIQNELIEVVNSYIELKPTRFNITINGVVKDRKSGETLPNVSVQVYGTNKGTVTNIDGNFTLFNVPSDTTTLLIRYLGYQTTAYKITPEDAKGKLLVEIEEMSMELGEVVVTAEKESNMMKMSENLSQVSISPAQVSTLPSIGEKDIFRALQMLPGVSGSNEASSGLYVRGGTPDQNLVLLDGFTVYYVDHFFGFFSAFNANAIKDVQLYKGGFEAKYGGRISSVVDLTGKNGNTKKYDIGVGLSALSANALVEIPMGKRASFLLAARRSYTDIIQSGLYDKLFSLYGSSNNNNPNPNAPPNRLFQTQPVFYFYDINAKLTYNLSNKDILSVSLYNGQDNLDNARQQNRGGFGGGFGGGGNINIQNKTKDLTYWGNNGASVKWGRTWSPKWYSNAVLAYSNYFSNRNRTSKVEITNADGTTRNFSTGLYEDNNVQDLSLRLDNEFKINQKNQLEFGTQLTHNAIRYLYTTNDTTTVFANDNQGTLASAYVQNRWSPTEKLSVKYGLRGTYYGLTKKTYIEPRVSASYQLTDKISLKAAWGQYYQFINRIVREDVTAGSRDFWLLANDQDVLISSATHYIGGISYENDNYLFSVETYRKDMTGLSEFTLRFNRASLIGDNNTNNQNFFKGTGYSQGVEFLAQRKVGNFTGWASYTLSEVIYNFPEISEKPFHALQDQTHEFKLVGSYNIGKWTLSGTWVYATGKPYTAPIGGYQITLLDGNTQSYVSVGDKNAFRLPNYHRLDLAFTYHFKIDKAKADAGITFFNVYNRVNVRYKEFEVIDNQVYETNVNLLGFTPNFFLNFKLR</sequence>
<gene>
    <name evidence="14" type="ORF">SAMN04488541_100472</name>
</gene>
<evidence type="ECO:0000256" key="4">
    <source>
        <dbReference type="ARBA" id="ARBA00022692"/>
    </source>
</evidence>
<keyword evidence="2" id="KW-0813">Transport</keyword>